<name>A0AAV9M202_9SOLN</name>
<feature type="coiled-coil region" evidence="1">
    <location>
        <begin position="6"/>
        <end position="40"/>
    </location>
</feature>
<dbReference type="Proteomes" id="UP001311915">
    <property type="component" value="Unassembled WGS sequence"/>
</dbReference>
<keyword evidence="4" id="KW-1185">Reference proteome</keyword>
<feature type="region of interest" description="Disordered" evidence="2">
    <location>
        <begin position="132"/>
        <end position="160"/>
    </location>
</feature>
<dbReference type="EMBL" id="JAWPEI010000003">
    <property type="protein sequence ID" value="KAK4732100.1"/>
    <property type="molecule type" value="Genomic_DNA"/>
</dbReference>
<evidence type="ECO:0000256" key="2">
    <source>
        <dbReference type="SAM" id="MobiDB-lite"/>
    </source>
</evidence>
<evidence type="ECO:0000313" key="3">
    <source>
        <dbReference type="EMBL" id="KAK4732100.1"/>
    </source>
</evidence>
<proteinExistence type="predicted"/>
<feature type="compositionally biased region" description="Polar residues" evidence="2">
    <location>
        <begin position="299"/>
        <end position="320"/>
    </location>
</feature>
<protein>
    <submittedName>
        <fullName evidence="3">Uncharacterized protein</fullName>
    </submittedName>
</protein>
<accession>A0AAV9M202</accession>
<dbReference type="AlphaFoldDB" id="A0AAV9M202"/>
<feature type="compositionally biased region" description="Polar residues" evidence="2">
    <location>
        <begin position="243"/>
        <end position="254"/>
    </location>
</feature>
<organism evidence="3 4">
    <name type="scientific">Solanum pinnatisectum</name>
    <name type="common">tansyleaf nightshade</name>
    <dbReference type="NCBI Taxonomy" id="50273"/>
    <lineage>
        <taxon>Eukaryota</taxon>
        <taxon>Viridiplantae</taxon>
        <taxon>Streptophyta</taxon>
        <taxon>Embryophyta</taxon>
        <taxon>Tracheophyta</taxon>
        <taxon>Spermatophyta</taxon>
        <taxon>Magnoliopsida</taxon>
        <taxon>eudicotyledons</taxon>
        <taxon>Gunneridae</taxon>
        <taxon>Pentapetalae</taxon>
        <taxon>asterids</taxon>
        <taxon>lamiids</taxon>
        <taxon>Solanales</taxon>
        <taxon>Solanaceae</taxon>
        <taxon>Solanoideae</taxon>
        <taxon>Solaneae</taxon>
        <taxon>Solanum</taxon>
    </lineage>
</organism>
<sequence>MEKGKNINIELTEEDLRIKLQRLKQEVQKIRERRIEVEIATAVVQAANAALDAELAAKMARYAIINEETATMRKKHDVFNKEMTRGSKRYTKKVLSSIQKPIVAPNTLALELLKKKLGRKLSISLLSRDEHPYFTRSKGPADSFPGQNSQKGKSTMGDNVEDTNLTDVVVAQPIVADQNELIMQLMQQIAEMRVEIQRRQDSPNPALVPADGRPLLHFPPSNTGQTQNPPPSPAHNPSIVDLTPQNPQYASASYQTPPPPPNTNLQVPVPPQNANPQTGPPPQSQHINNLHTSFRHQNQHTNPQNFPQNYRVTPNAQSPSIAPPLP</sequence>
<comment type="caution">
    <text evidence="3">The sequence shown here is derived from an EMBL/GenBank/DDBJ whole genome shotgun (WGS) entry which is preliminary data.</text>
</comment>
<gene>
    <name evidence="3" type="ORF">R3W88_025088</name>
</gene>
<evidence type="ECO:0000256" key="1">
    <source>
        <dbReference type="SAM" id="Coils"/>
    </source>
</evidence>
<feature type="region of interest" description="Disordered" evidence="2">
    <location>
        <begin position="198"/>
        <end position="326"/>
    </location>
</feature>
<keyword evidence="1" id="KW-0175">Coiled coil</keyword>
<feature type="compositionally biased region" description="Polar residues" evidence="2">
    <location>
        <begin position="145"/>
        <end position="160"/>
    </location>
</feature>
<feature type="compositionally biased region" description="Pro residues" evidence="2">
    <location>
        <begin position="256"/>
        <end position="283"/>
    </location>
</feature>
<evidence type="ECO:0000313" key="4">
    <source>
        <dbReference type="Proteomes" id="UP001311915"/>
    </source>
</evidence>
<reference evidence="3 4" key="1">
    <citation type="submission" date="2023-10" db="EMBL/GenBank/DDBJ databases">
        <title>Genome-Wide Identification Analysis in wild type Solanum Pinnatisectum Reveals Some Genes Defensing Phytophthora Infestans.</title>
        <authorList>
            <person name="Sun C."/>
        </authorList>
    </citation>
    <scope>NUCLEOTIDE SEQUENCE [LARGE SCALE GENOMIC DNA]</scope>
    <source>
        <strain evidence="3">LQN</strain>
        <tissue evidence="3">Leaf</tissue>
    </source>
</reference>